<dbReference type="EMBL" id="CCSD01000080">
    <property type="protein sequence ID" value="CDZ90229.1"/>
    <property type="molecule type" value="Genomic_DNA"/>
</dbReference>
<dbReference type="OrthoDB" id="4457510at2"/>
<dbReference type="Proteomes" id="UP000042997">
    <property type="component" value="Unassembled WGS sequence"/>
</dbReference>
<accession>A0A098BNC2</accession>
<dbReference type="AlphaFoldDB" id="A0A098BNC2"/>
<protein>
    <submittedName>
        <fullName evidence="1">Uncharacterized protein</fullName>
    </submittedName>
</protein>
<gene>
    <name evidence="1" type="ORF">RHRU231_670038</name>
</gene>
<name>A0A098BNC2_9NOCA</name>
<proteinExistence type="predicted"/>
<dbReference type="RefSeq" id="WP_017681402.1">
    <property type="nucleotide sequence ID" value="NZ_JABFDS010000022.1"/>
</dbReference>
<reference evidence="1 2" key="1">
    <citation type="journal article" date="2014" name="Genome Announc.">
        <title>Draft Genome Sequence of Propane- and Butane-Oxidizing Actinobacterium Rhodococcus ruber IEGM 231.</title>
        <authorList>
            <person name="Ivshina I.B."/>
            <person name="Kuyukina M.S."/>
            <person name="Krivoruchko A.V."/>
            <person name="Barbe V."/>
            <person name="Fischer C."/>
        </authorList>
    </citation>
    <scope>NUCLEOTIDE SEQUENCE [LARGE SCALE GENOMIC DNA]</scope>
</reference>
<sequence>MTPSQTPSFPSLTTRTTIMIAGASQQVRLDVTSALTAAAAVFATIGAVRMVFTDPAVARGLVAVLRRPATGGFLMALPEQFLLRPDRFTTDEHLVTVNWSQVPTSKVTAGGAFDSQRRRHVHWVDVEAGPLTFRFFDKAGHTAFVAELARTVQVARSVLLPADEKALAQGGGR</sequence>
<evidence type="ECO:0000313" key="2">
    <source>
        <dbReference type="Proteomes" id="UP000042997"/>
    </source>
</evidence>
<organism evidence="1 2">
    <name type="scientific">Rhodococcus ruber</name>
    <dbReference type="NCBI Taxonomy" id="1830"/>
    <lineage>
        <taxon>Bacteria</taxon>
        <taxon>Bacillati</taxon>
        <taxon>Actinomycetota</taxon>
        <taxon>Actinomycetes</taxon>
        <taxon>Mycobacteriales</taxon>
        <taxon>Nocardiaceae</taxon>
        <taxon>Rhodococcus</taxon>
    </lineage>
</organism>
<evidence type="ECO:0000313" key="1">
    <source>
        <dbReference type="EMBL" id="CDZ90229.1"/>
    </source>
</evidence>
<dbReference type="eggNOG" id="ENOG50329T4">
    <property type="taxonomic scope" value="Bacteria"/>
</dbReference>